<dbReference type="Proteomes" id="UP000019151">
    <property type="component" value="Plasmid 2"/>
</dbReference>
<organism evidence="2 3">
    <name type="scientific">Gemmatirosa kalamazoonensis</name>
    <dbReference type="NCBI Taxonomy" id="861299"/>
    <lineage>
        <taxon>Bacteria</taxon>
        <taxon>Pseudomonadati</taxon>
        <taxon>Gemmatimonadota</taxon>
        <taxon>Gemmatimonadia</taxon>
        <taxon>Gemmatimonadales</taxon>
        <taxon>Gemmatimonadaceae</taxon>
        <taxon>Gemmatirosa</taxon>
    </lineage>
</organism>
<dbReference type="InterPro" id="IPR027417">
    <property type="entry name" value="P-loop_NTPase"/>
</dbReference>
<dbReference type="RefSeq" id="WP_025414884.1">
    <property type="nucleotide sequence ID" value="NZ_CP007130.1"/>
</dbReference>
<keyword evidence="2" id="KW-0614">Plasmid</keyword>
<proteinExistence type="predicted"/>
<evidence type="ECO:0000256" key="1">
    <source>
        <dbReference type="SAM" id="MobiDB-lite"/>
    </source>
</evidence>
<dbReference type="InParanoid" id="W0RTD4"/>
<dbReference type="EMBL" id="CP007130">
    <property type="protein sequence ID" value="AHG93585.1"/>
    <property type="molecule type" value="Genomic_DNA"/>
</dbReference>
<geneLocation type="plasmid" evidence="2 3">
    <name>2</name>
</geneLocation>
<name>W0RTD4_9BACT</name>
<sequence length="219" mass="24779">MTAKVFCIGFHKTGTKSLTAALGTLGYRVTGPNGVRDPDIATKVLDLANALVPKYDAFQDNPWPIIYREMDARYPGSKFILTLRDRDAWIRSQVNHFGTEVTPMRQWIYGEHAGFPAGNEDIYLARYDRHNAEVREYFAHRPDDLLVMPIDDSADWEPLCRFLGRPIPDVPFPHRNKGSDRQVRRERGEGPPPHLGLVDVAAPRSTAGGFLRRLLGRGR</sequence>
<gene>
    <name evidence="2" type="ORF">J421_6050</name>
</gene>
<dbReference type="PANTHER" id="PTHR36978">
    <property type="entry name" value="P-LOOP CONTAINING NUCLEOTIDE TRIPHOSPHATE HYDROLASE"/>
    <property type="match status" value="1"/>
</dbReference>
<reference evidence="2 3" key="1">
    <citation type="journal article" date="2014" name="Genome Announc.">
        <title>Genome Sequence and Methylome of Soil Bacterium Gemmatirosa kalamazoonensis KBS708T, a Member of the Rarely Cultivated Gemmatimonadetes Phylum.</title>
        <authorList>
            <person name="Debruyn J.M."/>
            <person name="Radosevich M."/>
            <person name="Wommack K.E."/>
            <person name="Polson S.W."/>
            <person name="Hauser L.J."/>
            <person name="Fawaz M.N."/>
            <person name="Korlach J."/>
            <person name="Tsai Y.C."/>
        </authorList>
    </citation>
    <scope>NUCLEOTIDE SEQUENCE [LARGE SCALE GENOMIC DNA]</scope>
    <source>
        <strain evidence="2 3">KBS708</strain>
        <plasmid evidence="3">Plasmid 2</plasmid>
    </source>
</reference>
<dbReference type="AlphaFoldDB" id="W0RTD4"/>
<feature type="region of interest" description="Disordered" evidence="1">
    <location>
        <begin position="171"/>
        <end position="195"/>
    </location>
</feature>
<accession>W0RTD4</accession>
<feature type="compositionally biased region" description="Basic and acidic residues" evidence="1">
    <location>
        <begin position="177"/>
        <end position="189"/>
    </location>
</feature>
<dbReference type="eggNOG" id="COG0457">
    <property type="taxonomic scope" value="Bacteria"/>
</dbReference>
<evidence type="ECO:0000313" key="2">
    <source>
        <dbReference type="EMBL" id="AHG93585.1"/>
    </source>
</evidence>
<dbReference type="OrthoDB" id="9806624at2"/>
<keyword evidence="3" id="KW-1185">Reference proteome</keyword>
<dbReference type="Pfam" id="PF17784">
    <property type="entry name" value="Sulfotransfer_4"/>
    <property type="match status" value="2"/>
</dbReference>
<dbReference type="KEGG" id="gba:J421_6050"/>
<dbReference type="HOGENOM" id="CLU_061199_2_1_0"/>
<dbReference type="InterPro" id="IPR040632">
    <property type="entry name" value="Sulfotransfer_4"/>
</dbReference>
<dbReference type="PANTHER" id="PTHR36978:SF4">
    <property type="entry name" value="P-LOOP CONTAINING NUCLEOSIDE TRIPHOSPHATE HYDROLASE PROTEIN"/>
    <property type="match status" value="1"/>
</dbReference>
<dbReference type="SUPFAM" id="SSF52540">
    <property type="entry name" value="P-loop containing nucleoside triphosphate hydrolases"/>
    <property type="match status" value="1"/>
</dbReference>
<protein>
    <recommendedName>
        <fullName evidence="4">Sulfotransferase family protein</fullName>
    </recommendedName>
</protein>
<evidence type="ECO:0000313" key="3">
    <source>
        <dbReference type="Proteomes" id="UP000019151"/>
    </source>
</evidence>
<dbReference type="Gene3D" id="3.40.50.300">
    <property type="entry name" value="P-loop containing nucleotide triphosphate hydrolases"/>
    <property type="match status" value="1"/>
</dbReference>
<evidence type="ECO:0008006" key="4">
    <source>
        <dbReference type="Google" id="ProtNLM"/>
    </source>
</evidence>